<dbReference type="AlphaFoldDB" id="A0A318KPJ4"/>
<name>A0A318KPJ4_9FIRM</name>
<evidence type="ECO:0000313" key="2">
    <source>
        <dbReference type="Proteomes" id="UP000247612"/>
    </source>
</evidence>
<evidence type="ECO:0008006" key="3">
    <source>
        <dbReference type="Google" id="ProtNLM"/>
    </source>
</evidence>
<evidence type="ECO:0000313" key="1">
    <source>
        <dbReference type="EMBL" id="PXX78462.1"/>
    </source>
</evidence>
<dbReference type="Proteomes" id="UP000247612">
    <property type="component" value="Unassembled WGS sequence"/>
</dbReference>
<reference evidence="1 2" key="1">
    <citation type="submission" date="2018-05" db="EMBL/GenBank/DDBJ databases">
        <title>Genomic Encyclopedia of Type Strains, Phase IV (KMG-IV): sequencing the most valuable type-strain genomes for metagenomic binning, comparative biology and taxonomic classification.</title>
        <authorList>
            <person name="Goeker M."/>
        </authorList>
    </citation>
    <scope>NUCLEOTIDE SEQUENCE [LARGE SCALE GENOMIC DNA]</scope>
    <source>
        <strain evidence="1 2">JC118</strain>
    </source>
</reference>
<organism evidence="1 2">
    <name type="scientific">Dielma fastidiosa</name>
    <dbReference type="NCBI Taxonomy" id="1034346"/>
    <lineage>
        <taxon>Bacteria</taxon>
        <taxon>Bacillati</taxon>
        <taxon>Bacillota</taxon>
        <taxon>Erysipelotrichia</taxon>
        <taxon>Erysipelotrichales</taxon>
        <taxon>Erysipelotrichaceae</taxon>
        <taxon>Dielma</taxon>
    </lineage>
</organism>
<dbReference type="EMBL" id="QJKH01000007">
    <property type="protein sequence ID" value="PXX78462.1"/>
    <property type="molecule type" value="Genomic_DNA"/>
</dbReference>
<comment type="caution">
    <text evidence="1">The sequence shown here is derived from an EMBL/GenBank/DDBJ whole genome shotgun (WGS) entry which is preliminary data.</text>
</comment>
<dbReference type="RefSeq" id="WP_022939327.1">
    <property type="nucleotide sequence ID" value="NZ_CABKRQ010000008.1"/>
</dbReference>
<gene>
    <name evidence="1" type="ORF">DES51_1072</name>
</gene>
<proteinExistence type="predicted"/>
<dbReference type="OrthoDB" id="9810906at2"/>
<sequence length="70" mass="8454">MRIKEGDYINGYKVERVLRRSKPISYLVTYFCPFYQKPQSKQLTDDDVVTYMSKGDFNKMCKYIERARLK</sequence>
<dbReference type="STRING" id="1034346.GCA_000313565_03051"/>
<protein>
    <recommendedName>
        <fullName evidence="3">DUF1653 domain-containing protein</fullName>
    </recommendedName>
</protein>
<accession>A0A318KPJ4</accession>
<keyword evidence="2" id="KW-1185">Reference proteome</keyword>